<protein>
    <submittedName>
        <fullName evidence="1">Uncharacterized protein</fullName>
    </submittedName>
</protein>
<accession>A0A5A5S7G5</accession>
<organism evidence="1 2">
    <name type="scientific">Microcystis aeruginosa NIES-2521</name>
    <dbReference type="NCBI Taxonomy" id="2303983"/>
    <lineage>
        <taxon>Bacteria</taxon>
        <taxon>Bacillati</taxon>
        <taxon>Cyanobacteriota</taxon>
        <taxon>Cyanophyceae</taxon>
        <taxon>Oscillatoriophycideae</taxon>
        <taxon>Chroococcales</taxon>
        <taxon>Microcystaceae</taxon>
        <taxon>Microcystis</taxon>
    </lineage>
</organism>
<comment type="caution">
    <text evidence="1">The sequence shown here is derived from an EMBL/GenBank/DDBJ whole genome shotgun (WGS) entry which is preliminary data.</text>
</comment>
<dbReference type="EMBL" id="BHVQ01000050">
    <property type="protein sequence ID" value="GCA81307.1"/>
    <property type="molecule type" value="Genomic_DNA"/>
</dbReference>
<dbReference type="Proteomes" id="UP000324689">
    <property type="component" value="Unassembled WGS sequence"/>
</dbReference>
<name>A0A5A5S7G5_MICAE</name>
<gene>
    <name evidence="1" type="ORF">MiTs_03322</name>
</gene>
<sequence>MPYLPSSIFASQKMLTVPKITPSLVLALSSLALLPFQSLAFSFGQGENPIFQTSFDNTLDAISNSQWSLSSGVSITNGSMITSSDFARASYTLPSPVNLAQGDVFLYWTAIFPNDARPDQDSYFIGLEYAQNPPVCRLISGIPQIAGYPNPGCTGSYTVVQEDAELKVNMRPRNETNSGDRFNLIYLDPDAHTTDNPRRTKLNQPVLKSTPNQLNNRELSFRLGISKSIDNPNSQTVTLSFWDEAQWKSMTIFDAVTPLSLEIENSEWVDVRRWFENPDPFENPLTFEAINFVLRKPSSSVNSTAITALALTQIPIPNLSPLPVSVPESSYPIAMFSILGLFTMLMKR</sequence>
<dbReference type="RefSeq" id="WP_149976617.1">
    <property type="nucleotide sequence ID" value="NZ_BHVQ01000050.1"/>
</dbReference>
<evidence type="ECO:0000313" key="2">
    <source>
        <dbReference type="Proteomes" id="UP000324689"/>
    </source>
</evidence>
<dbReference type="AlphaFoldDB" id="A0A5A5S7G5"/>
<reference evidence="1 2" key="1">
    <citation type="submission" date="2018-09" db="EMBL/GenBank/DDBJ databases">
        <title>Evolutionary history of phycoerythrin pigmentation in the water bloom-forming cyanobacterium Microcystis aeruginosa.</title>
        <authorList>
            <person name="Tanabe Y."/>
            <person name="Tanabe Y."/>
            <person name="Yamaguchi H."/>
        </authorList>
    </citation>
    <scope>NUCLEOTIDE SEQUENCE [LARGE SCALE GENOMIC DNA]</scope>
    <source>
        <strain evidence="1 2">NIES-2521</strain>
    </source>
</reference>
<evidence type="ECO:0000313" key="1">
    <source>
        <dbReference type="EMBL" id="GCA81307.1"/>
    </source>
</evidence>
<proteinExistence type="predicted"/>